<feature type="transmembrane region" description="Helical" evidence="5">
    <location>
        <begin position="320"/>
        <end position="338"/>
    </location>
</feature>
<evidence type="ECO:0000256" key="4">
    <source>
        <dbReference type="ARBA" id="ARBA00023136"/>
    </source>
</evidence>
<reference evidence="9" key="2">
    <citation type="submission" date="2018-04" db="EMBL/GenBank/DDBJ databases">
        <title>Draft genome sequence of Mycobacterium montefiorense isolated from Japanese black salamander.</title>
        <authorList>
            <person name="Fukano H."/>
            <person name="Yoshida M."/>
            <person name="Shimizu A."/>
            <person name="Iwao H."/>
            <person name="Kurata O."/>
            <person name="Katayama Y."/>
            <person name="Omatsu T."/>
            <person name="Mizutani T."/>
            <person name="Wada S."/>
            <person name="Hoshino Y."/>
        </authorList>
    </citation>
    <scope>NUCLEOTIDE SEQUENCE [LARGE SCALE GENOMIC DNA]</scope>
    <source>
        <strain evidence="9">BS</strain>
    </source>
</reference>
<evidence type="ECO:0000313" key="10">
    <source>
        <dbReference type="Proteomes" id="UP001139505"/>
    </source>
</evidence>
<dbReference type="Pfam" id="PF00916">
    <property type="entry name" value="Sulfate_transp"/>
    <property type="match status" value="1"/>
</dbReference>
<dbReference type="InterPro" id="IPR011547">
    <property type="entry name" value="SLC26A/SulP_dom"/>
</dbReference>
<dbReference type="Proteomes" id="UP001139505">
    <property type="component" value="Unassembled WGS sequence"/>
</dbReference>
<evidence type="ECO:0000256" key="3">
    <source>
        <dbReference type="ARBA" id="ARBA00022989"/>
    </source>
</evidence>
<dbReference type="RefSeq" id="WP_108921860.1">
    <property type="nucleotide sequence ID" value="NZ_BFCH01000017.1"/>
</dbReference>
<dbReference type="Proteomes" id="UP000245060">
    <property type="component" value="Unassembled WGS sequence"/>
</dbReference>
<dbReference type="GO" id="GO:0055085">
    <property type="term" value="P:transmembrane transport"/>
    <property type="evidence" value="ECO:0007669"/>
    <property type="project" value="InterPro"/>
</dbReference>
<feature type="domain" description="SLC26A/SulP transporter" evidence="6">
    <location>
        <begin position="20"/>
        <end position="376"/>
    </location>
</feature>
<organism evidence="8 10">
    <name type="scientific">Mycobacterium montefiorense</name>
    <dbReference type="NCBI Taxonomy" id="154654"/>
    <lineage>
        <taxon>Bacteria</taxon>
        <taxon>Bacillati</taxon>
        <taxon>Actinomycetota</taxon>
        <taxon>Actinomycetes</taxon>
        <taxon>Mycobacteriales</taxon>
        <taxon>Mycobacteriaceae</taxon>
        <taxon>Mycobacterium</taxon>
        <taxon>Mycobacterium simiae complex</taxon>
    </lineage>
</organism>
<keyword evidence="9" id="KW-1185">Reference proteome</keyword>
<reference evidence="8" key="3">
    <citation type="journal article" date="2022" name="Microbiol. Resour. Announc.">
        <title>Draft Genome Sequences of Eight Mycobacterium montefiorense Strains Isolated from Salamanders in Captivity.</title>
        <authorList>
            <person name="Komine T."/>
            <person name="Ihara H."/>
            <person name="Fukano H."/>
            <person name="Hoshino Y."/>
            <person name="Kurata O."/>
            <person name="Wada S."/>
        </authorList>
    </citation>
    <scope>NUCLEOTIDE SEQUENCE</scope>
    <source>
        <strain evidence="8">NJB18185</strain>
    </source>
</reference>
<proteinExistence type="predicted"/>
<evidence type="ECO:0000313" key="7">
    <source>
        <dbReference type="EMBL" id="GBG37704.1"/>
    </source>
</evidence>
<name>A0AA37UTN9_9MYCO</name>
<dbReference type="PANTHER" id="PTHR11814">
    <property type="entry name" value="SULFATE TRANSPORTER"/>
    <property type="match status" value="1"/>
</dbReference>
<accession>A0AA37UTN9</accession>
<dbReference type="InterPro" id="IPR001902">
    <property type="entry name" value="SLC26A/SulP_fam"/>
</dbReference>
<feature type="transmembrane region" description="Helical" evidence="5">
    <location>
        <begin position="172"/>
        <end position="189"/>
    </location>
</feature>
<gene>
    <name evidence="7" type="ORF">MmonteBS_20760</name>
    <name evidence="8" type="ORF">NJB18185_30510</name>
</gene>
<evidence type="ECO:0000313" key="9">
    <source>
        <dbReference type="Proteomes" id="UP000245060"/>
    </source>
</evidence>
<evidence type="ECO:0000313" key="8">
    <source>
        <dbReference type="EMBL" id="GKU73280.1"/>
    </source>
</evidence>
<protein>
    <submittedName>
        <fullName evidence="8">Transporter</fullName>
    </submittedName>
</protein>
<keyword evidence="2 5" id="KW-0812">Transmembrane</keyword>
<dbReference type="GO" id="GO:0016020">
    <property type="term" value="C:membrane"/>
    <property type="evidence" value="ECO:0007669"/>
    <property type="project" value="UniProtKB-SubCell"/>
</dbReference>
<comment type="caution">
    <text evidence="8">The sequence shown here is derived from an EMBL/GenBank/DDBJ whole genome shotgun (WGS) entry which is preliminary data.</text>
</comment>
<comment type="subcellular location">
    <subcellularLocation>
        <location evidence="1">Membrane</location>
        <topology evidence="1">Multi-pass membrane protein</topology>
    </subcellularLocation>
</comment>
<keyword evidence="4 5" id="KW-0472">Membrane</keyword>
<evidence type="ECO:0000256" key="5">
    <source>
        <dbReference type="SAM" id="Phobius"/>
    </source>
</evidence>
<feature type="transmembrane region" description="Helical" evidence="5">
    <location>
        <begin position="201"/>
        <end position="221"/>
    </location>
</feature>
<keyword evidence="3 5" id="KW-1133">Transmembrane helix</keyword>
<feature type="transmembrane region" description="Helical" evidence="5">
    <location>
        <begin position="91"/>
        <end position="112"/>
    </location>
</feature>
<evidence type="ECO:0000256" key="1">
    <source>
        <dbReference type="ARBA" id="ARBA00004141"/>
    </source>
</evidence>
<evidence type="ECO:0000256" key="2">
    <source>
        <dbReference type="ARBA" id="ARBA00022692"/>
    </source>
</evidence>
<dbReference type="EMBL" id="BFCH01000017">
    <property type="protein sequence ID" value="GBG37704.1"/>
    <property type="molecule type" value="Genomic_DNA"/>
</dbReference>
<reference evidence="7" key="1">
    <citation type="journal article" date="2018" name="Genome Announc.">
        <title>Draft Genome Sequence of Mycobacterium montefiorense Isolated from Japanese Black Salamander (Hynobius nigrescens).</title>
        <authorList>
            <person name="Fukano H."/>
            <person name="Yoshida M."/>
            <person name="Shimizu A."/>
            <person name="Iwao H."/>
            <person name="Katayama Y."/>
            <person name="Omatsu T."/>
            <person name="Mizutani T."/>
            <person name="Kurata O."/>
            <person name="Wada S."/>
            <person name="Hoshino Y."/>
        </authorList>
    </citation>
    <scope>NUCLEOTIDE SEQUENCE</scope>
    <source>
        <strain evidence="7">BS</strain>
    </source>
</reference>
<feature type="transmembrane region" description="Helical" evidence="5">
    <location>
        <begin position="241"/>
        <end position="264"/>
    </location>
</feature>
<feature type="transmembrane region" description="Helical" evidence="5">
    <location>
        <begin position="345"/>
        <end position="363"/>
    </location>
</feature>
<evidence type="ECO:0000259" key="6">
    <source>
        <dbReference type="Pfam" id="PF00916"/>
    </source>
</evidence>
<feature type="transmembrane region" description="Helical" evidence="5">
    <location>
        <begin position="285"/>
        <end position="308"/>
    </location>
</feature>
<feature type="transmembrane region" description="Helical" evidence="5">
    <location>
        <begin position="24"/>
        <end position="43"/>
    </location>
</feature>
<reference evidence="8" key="4">
    <citation type="submission" date="2022-04" db="EMBL/GenBank/DDBJ databases">
        <authorList>
            <person name="Komine T."/>
            <person name="Fukano H."/>
            <person name="Wada S."/>
        </authorList>
    </citation>
    <scope>NUCLEOTIDE SEQUENCE</scope>
    <source>
        <strain evidence="8">NJB18185</strain>
    </source>
</reference>
<sequence>MQLIEQHRAASFKSRLRPVLRHDLSASLVVFLVALPLSLGIAIASDAPVLAGLIAAIVGGIVGGAIGGSPLQVSGPAAGLTVVVADLIGQFGWKITCFITACAGIMQVLLGFSRVARAALAIAPVVVHAMLAGIGITIALQQVHVLLGGESKSSAWSNVIELPHQIINAHRPGVLLGLLVIGIMIAWRWAPAKVAPVPGPLVAIVVATIVSLVFPFQVSRIELDGSVLEALQLPRIPDGNWGAVVIGIITVTLITSVQSLLTAVSIDRMHHGPRTDFNRELIGQGASNIVSGAIGGLPIAGVIVRSAADVNAGAKTRAATILHGFWILLFALPFAELVEQIPSAALAGLLIVIGMQLLAPAHIETALKTGDLTVYLVTVVAVVFLNLLHGVMIGFALAIALTGWRVIRTKIEAKPAGDEWRVVVQGACTFLALPRLTRVLASVPEGTTVTVHLLVSYMDHAAHQAISDWQRQHYATGGAVEIHGVVELGRPMPVEAVPDPV</sequence>
<dbReference type="EMBL" id="BQYH01000021">
    <property type="protein sequence ID" value="GKU73280.1"/>
    <property type="molecule type" value="Genomic_DNA"/>
</dbReference>
<dbReference type="AlphaFoldDB" id="A0AA37UTN9"/>
<feature type="transmembrane region" description="Helical" evidence="5">
    <location>
        <begin position="119"/>
        <end position="140"/>
    </location>
</feature>
<feature type="transmembrane region" description="Helical" evidence="5">
    <location>
        <begin position="50"/>
        <end position="71"/>
    </location>
</feature>
<feature type="transmembrane region" description="Helical" evidence="5">
    <location>
        <begin position="375"/>
        <end position="401"/>
    </location>
</feature>